<evidence type="ECO:0000313" key="2">
    <source>
        <dbReference type="Proteomes" id="UP000325440"/>
    </source>
</evidence>
<name>A0A5E4NLU7_9HEMI</name>
<keyword evidence="2" id="KW-1185">Reference proteome</keyword>
<dbReference type="AlphaFoldDB" id="A0A5E4NLU7"/>
<organism evidence="1 2">
    <name type="scientific">Cinara cedri</name>
    <dbReference type="NCBI Taxonomy" id="506608"/>
    <lineage>
        <taxon>Eukaryota</taxon>
        <taxon>Metazoa</taxon>
        <taxon>Ecdysozoa</taxon>
        <taxon>Arthropoda</taxon>
        <taxon>Hexapoda</taxon>
        <taxon>Insecta</taxon>
        <taxon>Pterygota</taxon>
        <taxon>Neoptera</taxon>
        <taxon>Paraneoptera</taxon>
        <taxon>Hemiptera</taxon>
        <taxon>Sternorrhyncha</taxon>
        <taxon>Aphidomorpha</taxon>
        <taxon>Aphidoidea</taxon>
        <taxon>Aphididae</taxon>
        <taxon>Lachninae</taxon>
        <taxon>Cinara</taxon>
    </lineage>
</organism>
<gene>
    <name evidence="1" type="ORF">CINCED_3A009364</name>
</gene>
<dbReference type="EMBL" id="CABPRJ010002370">
    <property type="protein sequence ID" value="VVC43502.1"/>
    <property type="molecule type" value="Genomic_DNA"/>
</dbReference>
<dbReference type="Proteomes" id="UP000325440">
    <property type="component" value="Unassembled WGS sequence"/>
</dbReference>
<dbReference type="OrthoDB" id="6630375at2759"/>
<sequence>MTAADALRSTSTAARRYRYGRCCAVLTVVAAVWTAASSGWPRGATAAAAFQHTTSVTADEPLVVTFEGGETATAPPDDTVYLTEEVATLNATARDAGDYAYDDEYDSATDRTDVKPVAGGRTHLSVKPSKPPVKPIDVTAADEATDAAPTAVITAVPASTVAAIPTADVSEVPTADVSEVPTAVVSEASPVTITDSVRPNQTDALTAVETTTESGILMQMAIPPTTSTAAVTATTTPMSDTSSPGTASSARSTWSQLFVACLAVTTAVAFSC</sequence>
<evidence type="ECO:0000313" key="1">
    <source>
        <dbReference type="EMBL" id="VVC43502.1"/>
    </source>
</evidence>
<accession>A0A5E4NLU7</accession>
<protein>
    <submittedName>
        <fullName evidence="1">Uncharacterized protein</fullName>
    </submittedName>
</protein>
<reference evidence="1 2" key="1">
    <citation type="submission" date="2019-08" db="EMBL/GenBank/DDBJ databases">
        <authorList>
            <person name="Alioto T."/>
            <person name="Alioto T."/>
            <person name="Gomez Garrido J."/>
        </authorList>
    </citation>
    <scope>NUCLEOTIDE SEQUENCE [LARGE SCALE GENOMIC DNA]</scope>
</reference>
<proteinExistence type="predicted"/>